<keyword evidence="7 9" id="KW-0150">Chloroplast</keyword>
<evidence type="ECO:0000256" key="7">
    <source>
        <dbReference type="RuleBase" id="RU003626"/>
    </source>
</evidence>
<reference evidence="9" key="1">
    <citation type="journal article" date="2012" name="Eukaryot. Cell">
        <title>Complete Mitochondrial and Plastid Genomes of the Green Microalga Trebouxiophyceae sp. Strain MX-AZ01 Isolated from a Highly Acidic Geothermal Lake.</title>
        <authorList>
            <person name="Servin-Garciduenas L.E."/>
            <person name="Martinez-Romero E."/>
        </authorList>
    </citation>
    <scope>NUCLEOTIDE SEQUENCE</scope>
    <source>
        <strain evidence="9">MX-AZ01</strain>
    </source>
</reference>
<dbReference type="InterPro" id="IPR018280">
    <property type="entry name" value="Ribosomal_uS3_CS"/>
</dbReference>
<sequence>MGQKVHPLGFRLGITQRHYSQWFARPEQYPSLMLEDRLLRQQILERFPGAGIVSIAIQRKGDQVQVDICAARPRAIVAYGGQDLDRLRLYLIESLQSHREQARKQGAWRGDGTRLSRAKVAVQLTKLSNPNTSAALLSDLLVEDLEKRVPFRRAMKSALRRAQRAQIKGLKIQVSGRLNGAEIARSEWLRRGRVPLHTLRAKVDYSLRTARTIYGLLGVKVWAFHGLADSRPKPANPSTPSS</sequence>
<evidence type="ECO:0000256" key="5">
    <source>
        <dbReference type="HAMAP-Rule" id="MF_01309"/>
    </source>
</evidence>
<evidence type="ECO:0000256" key="3">
    <source>
        <dbReference type="ARBA" id="ARBA00023274"/>
    </source>
</evidence>
<dbReference type="GeneID" id="13543544"/>
<dbReference type="InterPro" id="IPR005704">
    <property type="entry name" value="Ribosomal_uS3_bac-typ"/>
</dbReference>
<feature type="domain" description="Small ribosomal subunit protein uS3 C-terminal" evidence="8">
    <location>
        <begin position="143"/>
        <end position="222"/>
    </location>
</feature>
<evidence type="ECO:0000256" key="6">
    <source>
        <dbReference type="RuleBase" id="RU003624"/>
    </source>
</evidence>
<comment type="subunit">
    <text evidence="5 7">Part of the 30S ribosomal subunit.</text>
</comment>
<keyword evidence="7 9" id="KW-0934">Plastid</keyword>
<evidence type="ECO:0000256" key="1">
    <source>
        <dbReference type="ARBA" id="ARBA00010761"/>
    </source>
</evidence>
<dbReference type="NCBIfam" id="TIGR01009">
    <property type="entry name" value="rpsC_bact"/>
    <property type="match status" value="1"/>
</dbReference>
<dbReference type="PANTHER" id="PTHR11760">
    <property type="entry name" value="30S/40S RIBOSOMAL PROTEIN S3"/>
    <property type="match status" value="1"/>
</dbReference>
<evidence type="ECO:0000259" key="8">
    <source>
        <dbReference type="Pfam" id="PF00189"/>
    </source>
</evidence>
<dbReference type="AlphaFoldDB" id="J7KBU3"/>
<dbReference type="GO" id="GO:0006412">
    <property type="term" value="P:translation"/>
    <property type="evidence" value="ECO:0007669"/>
    <property type="project" value="UniProtKB-UniRule"/>
</dbReference>
<dbReference type="InterPro" id="IPR057258">
    <property type="entry name" value="Ribosomal_uS3"/>
</dbReference>
<dbReference type="PROSITE" id="PS00548">
    <property type="entry name" value="RIBOSOMAL_S3"/>
    <property type="match status" value="1"/>
</dbReference>
<dbReference type="Gene3D" id="3.30.1140.32">
    <property type="entry name" value="Ribosomal protein S3, C-terminal domain"/>
    <property type="match status" value="1"/>
</dbReference>
<dbReference type="GO" id="GO:0003735">
    <property type="term" value="F:structural constituent of ribosome"/>
    <property type="evidence" value="ECO:0007669"/>
    <property type="project" value="InterPro"/>
</dbReference>
<proteinExistence type="inferred from homology"/>
<accession>J7KBU3</accession>
<dbReference type="InterPro" id="IPR001351">
    <property type="entry name" value="Ribosomal_uS3_C"/>
</dbReference>
<dbReference type="HAMAP" id="MF_01309_B">
    <property type="entry name" value="Ribosomal_uS3_B"/>
    <property type="match status" value="1"/>
</dbReference>
<dbReference type="InterPro" id="IPR036419">
    <property type="entry name" value="Ribosomal_S3_C_sf"/>
</dbReference>
<dbReference type="GO" id="GO:0003723">
    <property type="term" value="F:RNA binding"/>
    <property type="evidence" value="ECO:0007669"/>
    <property type="project" value="InterPro"/>
</dbReference>
<geneLocation type="chloroplast" evidence="9"/>
<dbReference type="SUPFAM" id="SSF54821">
    <property type="entry name" value="Ribosomal protein S3 C-terminal domain"/>
    <property type="match status" value="1"/>
</dbReference>
<comment type="similarity">
    <text evidence="1 5 6">Belongs to the universal ribosomal protein uS3 family.</text>
</comment>
<dbReference type="PANTHER" id="PTHR11760:SF19">
    <property type="entry name" value="SMALL RIBOSOMAL SUBUNIT PROTEIN US3C"/>
    <property type="match status" value="1"/>
</dbReference>
<dbReference type="SUPFAM" id="SSF54814">
    <property type="entry name" value="Prokaryotic type KH domain (KH-domain type II)"/>
    <property type="match status" value="1"/>
</dbReference>
<dbReference type="RefSeq" id="YP_006666478.1">
    <property type="nucleotide sequence ID" value="NC_018569.1"/>
</dbReference>
<name>J7KBU3_9CHLO</name>
<protein>
    <recommendedName>
        <fullName evidence="4 5">Small ribosomal subunit protein uS3c</fullName>
    </recommendedName>
</protein>
<comment type="subcellular location">
    <subcellularLocation>
        <location evidence="5 7">Plastid</location>
        <location evidence="5 7">Chloroplast</location>
    </subcellularLocation>
</comment>
<dbReference type="InterPro" id="IPR015946">
    <property type="entry name" value="KH_dom-like_a/b"/>
</dbReference>
<dbReference type="InterPro" id="IPR009019">
    <property type="entry name" value="KH_sf_prok-type"/>
</dbReference>
<keyword evidence="2 5" id="KW-0689">Ribosomal protein</keyword>
<evidence type="ECO:0000256" key="4">
    <source>
        <dbReference type="ARBA" id="ARBA00035154"/>
    </source>
</evidence>
<dbReference type="Gene3D" id="3.30.300.20">
    <property type="match status" value="1"/>
</dbReference>
<evidence type="ECO:0000313" key="9">
    <source>
        <dbReference type="EMBL" id="AFQ93833.1"/>
    </source>
</evidence>
<dbReference type="GO" id="GO:0022627">
    <property type="term" value="C:cytosolic small ribosomal subunit"/>
    <property type="evidence" value="ECO:0007669"/>
    <property type="project" value="TreeGrafter"/>
</dbReference>
<gene>
    <name evidence="5 9" type="primary">rps3</name>
</gene>
<dbReference type="EMBL" id="JX402620">
    <property type="protein sequence ID" value="AFQ93833.1"/>
    <property type="molecule type" value="Genomic_DNA"/>
</dbReference>
<dbReference type="Pfam" id="PF00189">
    <property type="entry name" value="Ribosomal_S3_C"/>
    <property type="match status" value="1"/>
</dbReference>
<keyword evidence="3 5" id="KW-0687">Ribonucleoprotein</keyword>
<dbReference type="GO" id="GO:0009507">
    <property type="term" value="C:chloroplast"/>
    <property type="evidence" value="ECO:0007669"/>
    <property type="project" value="UniProtKB-SubCell"/>
</dbReference>
<organism evidence="9">
    <name type="scientific">Trebouxiophyceae sp. MX-AZ01</name>
    <dbReference type="NCBI Taxonomy" id="1208065"/>
    <lineage>
        <taxon>Eukaryota</taxon>
        <taxon>Viridiplantae</taxon>
        <taxon>Chlorophyta</taxon>
        <taxon>core chlorophytes</taxon>
        <taxon>Trebouxiophyceae</taxon>
    </lineage>
</organism>
<evidence type="ECO:0000256" key="2">
    <source>
        <dbReference type="ARBA" id="ARBA00022980"/>
    </source>
</evidence>
<dbReference type="CDD" id="cd02412">
    <property type="entry name" value="KH-II_30S_S3"/>
    <property type="match status" value="1"/>
</dbReference>